<dbReference type="PANTHER" id="PTHR45138">
    <property type="entry name" value="REGULATORY COMPONENTS OF SENSORY TRANSDUCTION SYSTEM"/>
    <property type="match status" value="1"/>
</dbReference>
<feature type="transmembrane region" description="Helical" evidence="2">
    <location>
        <begin position="6"/>
        <end position="23"/>
    </location>
</feature>
<dbReference type="Gene3D" id="3.30.70.270">
    <property type="match status" value="1"/>
</dbReference>
<evidence type="ECO:0000313" key="4">
    <source>
        <dbReference type="EMBL" id="GGK29189.1"/>
    </source>
</evidence>
<dbReference type="EMBL" id="BMQC01000006">
    <property type="protein sequence ID" value="GGK29189.1"/>
    <property type="molecule type" value="Genomic_DNA"/>
</dbReference>
<gene>
    <name evidence="4" type="ORF">GCM10010124_22420</name>
</gene>
<protein>
    <recommendedName>
        <fullName evidence="3">GGDEF domain-containing protein</fullName>
    </recommendedName>
</protein>
<dbReference type="CDD" id="cd01949">
    <property type="entry name" value="GGDEF"/>
    <property type="match status" value="1"/>
</dbReference>
<dbReference type="InterPro" id="IPR035965">
    <property type="entry name" value="PAS-like_dom_sf"/>
</dbReference>
<dbReference type="Pfam" id="PF16927">
    <property type="entry name" value="HisKA_7TM"/>
    <property type="match status" value="1"/>
</dbReference>
<feature type="transmembrane region" description="Helical" evidence="2">
    <location>
        <begin position="67"/>
        <end position="87"/>
    </location>
</feature>
<feature type="transmembrane region" description="Helical" evidence="2">
    <location>
        <begin position="201"/>
        <end position="222"/>
    </location>
</feature>
<feature type="transmembrane region" description="Helical" evidence="2">
    <location>
        <begin position="140"/>
        <end position="162"/>
    </location>
</feature>
<dbReference type="Proteomes" id="UP000662200">
    <property type="component" value="Unassembled WGS sequence"/>
</dbReference>
<sequence length="542" mass="58046">MTLASAQFVLSIAVVSVVALLCWPRRHRVLPLRVLAINCTTVAVWSGVELAAVLAPDARLAYAAKLASSPVLLVLCSGLLVLSLAVLDRGWEPSRRLLLALAVVPAATAVAALTDPWHGLVLRDVLWRGPGHEVKVEPGPLFWVNVAYGQSLVAYSMVRVARAWHRSRDSHRRMLGALLVGSLVPVVARVVWYLGALPVDATATGFTVLAIAGYLAVSRNWIERMPLAHQRVFESVSDAVLVVDGGGVIVDANDAARRLARHLRPRQGGELIGAAVDGLLTGLAPPEHGSAAHTLSDVWGSGLDLHVRVQAIADRRRGAIGWTFVARDITELNRRRREADQANARLAQANAQLRAQLATIEALRADLAEQAVRDPLTGLYNRRHLMERLDRLILDAGPAGPRLSLAIIDVDHFKRVNDAYGHGAGDAVLTALARVFAVDLGIDDLLARHGGEEFVVLMPHTPAAAARQRMEELRRRVAAAVVETDGRPLRVTVSVGLASAAGPVDRAALFQAADAALYRAKGAGRDRVVADRDTRTGPAGAA</sequence>
<keyword evidence="2" id="KW-0812">Transmembrane</keyword>
<evidence type="ECO:0000256" key="2">
    <source>
        <dbReference type="SAM" id="Phobius"/>
    </source>
</evidence>
<dbReference type="InterPro" id="IPR050469">
    <property type="entry name" value="Diguanylate_Cyclase"/>
</dbReference>
<dbReference type="InterPro" id="IPR029787">
    <property type="entry name" value="Nucleotide_cyclase"/>
</dbReference>
<dbReference type="PANTHER" id="PTHR45138:SF9">
    <property type="entry name" value="DIGUANYLATE CYCLASE DGCM-RELATED"/>
    <property type="match status" value="1"/>
</dbReference>
<dbReference type="InterPro" id="IPR000160">
    <property type="entry name" value="GGDEF_dom"/>
</dbReference>
<dbReference type="InterPro" id="IPR000014">
    <property type="entry name" value="PAS"/>
</dbReference>
<comment type="caution">
    <text evidence="4">The sequence shown here is derived from an EMBL/GenBank/DDBJ whole genome shotgun (WGS) entry which is preliminary data.</text>
</comment>
<organism evidence="4 5">
    <name type="scientific">Pilimelia terevasa</name>
    <dbReference type="NCBI Taxonomy" id="53372"/>
    <lineage>
        <taxon>Bacteria</taxon>
        <taxon>Bacillati</taxon>
        <taxon>Actinomycetota</taxon>
        <taxon>Actinomycetes</taxon>
        <taxon>Micromonosporales</taxon>
        <taxon>Micromonosporaceae</taxon>
        <taxon>Pilimelia</taxon>
    </lineage>
</organism>
<dbReference type="GO" id="GO:1902201">
    <property type="term" value="P:negative regulation of bacterial-type flagellum-dependent cell motility"/>
    <property type="evidence" value="ECO:0007669"/>
    <property type="project" value="TreeGrafter"/>
</dbReference>
<dbReference type="Pfam" id="PF00990">
    <property type="entry name" value="GGDEF"/>
    <property type="match status" value="1"/>
</dbReference>
<accession>A0A8J3BM69</accession>
<reference evidence="4" key="1">
    <citation type="journal article" date="2014" name="Int. J. Syst. Evol. Microbiol.">
        <title>Complete genome sequence of Corynebacterium casei LMG S-19264T (=DSM 44701T), isolated from a smear-ripened cheese.</title>
        <authorList>
            <consortium name="US DOE Joint Genome Institute (JGI-PGF)"/>
            <person name="Walter F."/>
            <person name="Albersmeier A."/>
            <person name="Kalinowski J."/>
            <person name="Ruckert C."/>
        </authorList>
    </citation>
    <scope>NUCLEOTIDE SEQUENCE</scope>
    <source>
        <strain evidence="4">JCM 3091</strain>
    </source>
</reference>
<dbReference type="InterPro" id="IPR031621">
    <property type="entry name" value="HisKA_7TM"/>
</dbReference>
<keyword evidence="5" id="KW-1185">Reference proteome</keyword>
<dbReference type="AlphaFoldDB" id="A0A8J3BM69"/>
<evidence type="ECO:0000256" key="1">
    <source>
        <dbReference type="SAM" id="Coils"/>
    </source>
</evidence>
<feature type="domain" description="GGDEF" evidence="3">
    <location>
        <begin position="401"/>
        <end position="533"/>
    </location>
</feature>
<feature type="transmembrane region" description="Helical" evidence="2">
    <location>
        <begin position="99"/>
        <end position="120"/>
    </location>
</feature>
<feature type="transmembrane region" description="Helical" evidence="2">
    <location>
        <begin position="35"/>
        <end position="55"/>
    </location>
</feature>
<dbReference type="SMART" id="SM00267">
    <property type="entry name" value="GGDEF"/>
    <property type="match status" value="1"/>
</dbReference>
<dbReference type="GO" id="GO:0005886">
    <property type="term" value="C:plasma membrane"/>
    <property type="evidence" value="ECO:0007669"/>
    <property type="project" value="TreeGrafter"/>
</dbReference>
<dbReference type="InterPro" id="IPR043128">
    <property type="entry name" value="Rev_trsase/Diguanyl_cyclase"/>
</dbReference>
<proteinExistence type="predicted"/>
<name>A0A8J3BM69_9ACTN</name>
<evidence type="ECO:0000259" key="3">
    <source>
        <dbReference type="PROSITE" id="PS50887"/>
    </source>
</evidence>
<dbReference type="NCBIfam" id="TIGR00254">
    <property type="entry name" value="GGDEF"/>
    <property type="match status" value="1"/>
</dbReference>
<dbReference type="PROSITE" id="PS50887">
    <property type="entry name" value="GGDEF"/>
    <property type="match status" value="1"/>
</dbReference>
<dbReference type="FunFam" id="3.30.70.270:FF:000001">
    <property type="entry name" value="Diguanylate cyclase domain protein"/>
    <property type="match status" value="1"/>
</dbReference>
<dbReference type="GO" id="GO:0052621">
    <property type="term" value="F:diguanylate cyclase activity"/>
    <property type="evidence" value="ECO:0007669"/>
    <property type="project" value="TreeGrafter"/>
</dbReference>
<dbReference type="Pfam" id="PF13188">
    <property type="entry name" value="PAS_8"/>
    <property type="match status" value="1"/>
</dbReference>
<feature type="transmembrane region" description="Helical" evidence="2">
    <location>
        <begin position="174"/>
        <end position="195"/>
    </location>
</feature>
<dbReference type="SUPFAM" id="SSF55073">
    <property type="entry name" value="Nucleotide cyclase"/>
    <property type="match status" value="1"/>
</dbReference>
<dbReference type="SUPFAM" id="SSF55785">
    <property type="entry name" value="PYP-like sensor domain (PAS domain)"/>
    <property type="match status" value="1"/>
</dbReference>
<reference evidence="4" key="2">
    <citation type="submission" date="2020-09" db="EMBL/GenBank/DDBJ databases">
        <authorList>
            <person name="Sun Q."/>
            <person name="Ohkuma M."/>
        </authorList>
    </citation>
    <scope>NUCLEOTIDE SEQUENCE</scope>
    <source>
        <strain evidence="4">JCM 3091</strain>
    </source>
</reference>
<feature type="coiled-coil region" evidence="1">
    <location>
        <begin position="329"/>
        <end position="370"/>
    </location>
</feature>
<dbReference type="GO" id="GO:0043709">
    <property type="term" value="P:cell adhesion involved in single-species biofilm formation"/>
    <property type="evidence" value="ECO:0007669"/>
    <property type="project" value="TreeGrafter"/>
</dbReference>
<keyword evidence="2" id="KW-0472">Membrane</keyword>
<dbReference type="Gene3D" id="3.30.450.20">
    <property type="entry name" value="PAS domain"/>
    <property type="match status" value="1"/>
</dbReference>
<dbReference type="RefSeq" id="WP_189114193.1">
    <property type="nucleotide sequence ID" value="NZ_BMQC01000006.1"/>
</dbReference>
<keyword evidence="1" id="KW-0175">Coiled coil</keyword>
<keyword evidence="2" id="KW-1133">Transmembrane helix</keyword>
<evidence type="ECO:0000313" key="5">
    <source>
        <dbReference type="Proteomes" id="UP000662200"/>
    </source>
</evidence>